<evidence type="ECO:0000256" key="1">
    <source>
        <dbReference type="SAM" id="MobiDB-lite"/>
    </source>
</evidence>
<proteinExistence type="predicted"/>
<dbReference type="Proteomes" id="UP000324222">
    <property type="component" value="Unassembled WGS sequence"/>
</dbReference>
<gene>
    <name evidence="2" type="ORF">E2C01_102490</name>
</gene>
<dbReference type="AlphaFoldDB" id="A0A5B7KIK5"/>
<dbReference type="EMBL" id="VSRR010152403">
    <property type="protein sequence ID" value="MPD06666.1"/>
    <property type="molecule type" value="Genomic_DNA"/>
</dbReference>
<organism evidence="2 3">
    <name type="scientific">Portunus trituberculatus</name>
    <name type="common">Swimming crab</name>
    <name type="synonym">Neptunus trituberculatus</name>
    <dbReference type="NCBI Taxonomy" id="210409"/>
    <lineage>
        <taxon>Eukaryota</taxon>
        <taxon>Metazoa</taxon>
        <taxon>Ecdysozoa</taxon>
        <taxon>Arthropoda</taxon>
        <taxon>Crustacea</taxon>
        <taxon>Multicrustacea</taxon>
        <taxon>Malacostraca</taxon>
        <taxon>Eumalacostraca</taxon>
        <taxon>Eucarida</taxon>
        <taxon>Decapoda</taxon>
        <taxon>Pleocyemata</taxon>
        <taxon>Brachyura</taxon>
        <taxon>Eubrachyura</taxon>
        <taxon>Portunoidea</taxon>
        <taxon>Portunidae</taxon>
        <taxon>Portuninae</taxon>
        <taxon>Portunus</taxon>
    </lineage>
</organism>
<evidence type="ECO:0000313" key="3">
    <source>
        <dbReference type="Proteomes" id="UP000324222"/>
    </source>
</evidence>
<reference evidence="2 3" key="1">
    <citation type="submission" date="2019-05" db="EMBL/GenBank/DDBJ databases">
        <title>Another draft genome of Portunus trituberculatus and its Hox gene families provides insights of decapod evolution.</title>
        <authorList>
            <person name="Jeong J.-H."/>
            <person name="Song I."/>
            <person name="Kim S."/>
            <person name="Choi T."/>
            <person name="Kim D."/>
            <person name="Ryu S."/>
            <person name="Kim W."/>
        </authorList>
    </citation>
    <scope>NUCLEOTIDE SEQUENCE [LARGE SCALE GENOMIC DNA]</scope>
    <source>
        <tissue evidence="2">Muscle</tissue>
    </source>
</reference>
<sequence length="82" mass="9051">MASKRLISDENKESSERANVSEPQPSTTGFTGITPREKLLVIFMDGDLSSDNLSPPPHPSPLLFYVICHQHSLTLIRTVSSK</sequence>
<feature type="compositionally biased region" description="Basic and acidic residues" evidence="1">
    <location>
        <begin position="1"/>
        <end position="16"/>
    </location>
</feature>
<protein>
    <submittedName>
        <fullName evidence="2">Uncharacterized protein</fullName>
    </submittedName>
</protein>
<evidence type="ECO:0000313" key="2">
    <source>
        <dbReference type="EMBL" id="MPD06666.1"/>
    </source>
</evidence>
<feature type="region of interest" description="Disordered" evidence="1">
    <location>
        <begin position="1"/>
        <end position="33"/>
    </location>
</feature>
<keyword evidence="3" id="KW-1185">Reference proteome</keyword>
<name>A0A5B7KIK5_PORTR</name>
<comment type="caution">
    <text evidence="2">The sequence shown here is derived from an EMBL/GenBank/DDBJ whole genome shotgun (WGS) entry which is preliminary data.</text>
</comment>
<accession>A0A5B7KIK5</accession>
<feature type="compositionally biased region" description="Polar residues" evidence="1">
    <location>
        <begin position="17"/>
        <end position="31"/>
    </location>
</feature>